<organism evidence="1 2">
    <name type="scientific">Dallia pectoralis</name>
    <name type="common">Alaska blackfish</name>
    <dbReference type="NCBI Taxonomy" id="75939"/>
    <lineage>
        <taxon>Eukaryota</taxon>
        <taxon>Metazoa</taxon>
        <taxon>Chordata</taxon>
        <taxon>Craniata</taxon>
        <taxon>Vertebrata</taxon>
        <taxon>Euteleostomi</taxon>
        <taxon>Actinopterygii</taxon>
        <taxon>Neopterygii</taxon>
        <taxon>Teleostei</taxon>
        <taxon>Protacanthopterygii</taxon>
        <taxon>Esociformes</taxon>
        <taxon>Umbridae</taxon>
        <taxon>Dallia</taxon>
    </lineage>
</organism>
<accession>A0ACC2G969</accession>
<comment type="caution">
    <text evidence="1">The sequence shown here is derived from an EMBL/GenBank/DDBJ whole genome shotgun (WGS) entry which is preliminary data.</text>
</comment>
<sequence length="94" mass="10862">MRVVYCTVRYRMVRKSTGWQVCIRPAGKEREKEAVRDAERMMQVAGSQPNNPGERQKAVRVSQWEADGPGQTSRNTSHTQEQTEPPREDEDDQE</sequence>
<dbReference type="Proteomes" id="UP001157502">
    <property type="component" value="Chromosome 16"/>
</dbReference>
<dbReference type="EMBL" id="CM055743">
    <property type="protein sequence ID" value="KAJ8000224.1"/>
    <property type="molecule type" value="Genomic_DNA"/>
</dbReference>
<keyword evidence="2" id="KW-1185">Reference proteome</keyword>
<evidence type="ECO:0000313" key="2">
    <source>
        <dbReference type="Proteomes" id="UP001157502"/>
    </source>
</evidence>
<gene>
    <name evidence="1" type="ORF">DPEC_G00202620</name>
</gene>
<name>A0ACC2G969_DALPE</name>
<evidence type="ECO:0000313" key="1">
    <source>
        <dbReference type="EMBL" id="KAJ8000224.1"/>
    </source>
</evidence>
<proteinExistence type="predicted"/>
<reference evidence="1" key="1">
    <citation type="submission" date="2021-05" db="EMBL/GenBank/DDBJ databases">
        <authorList>
            <person name="Pan Q."/>
            <person name="Jouanno E."/>
            <person name="Zahm M."/>
            <person name="Klopp C."/>
            <person name="Cabau C."/>
            <person name="Louis A."/>
            <person name="Berthelot C."/>
            <person name="Parey E."/>
            <person name="Roest Crollius H."/>
            <person name="Montfort J."/>
            <person name="Robinson-Rechavi M."/>
            <person name="Bouchez O."/>
            <person name="Lampietro C."/>
            <person name="Lopez Roques C."/>
            <person name="Donnadieu C."/>
            <person name="Postlethwait J."/>
            <person name="Bobe J."/>
            <person name="Dillon D."/>
            <person name="Chandos A."/>
            <person name="von Hippel F."/>
            <person name="Guiguen Y."/>
        </authorList>
    </citation>
    <scope>NUCLEOTIDE SEQUENCE</scope>
    <source>
        <strain evidence="1">YG-Jan2019</strain>
    </source>
</reference>
<protein>
    <submittedName>
        <fullName evidence="1">Uncharacterized protein</fullName>
    </submittedName>
</protein>